<dbReference type="EMBL" id="JACTVA010000024">
    <property type="protein sequence ID" value="MBC9207988.1"/>
    <property type="molecule type" value="Genomic_DNA"/>
</dbReference>
<evidence type="ECO:0000256" key="2">
    <source>
        <dbReference type="SAM" id="SignalP"/>
    </source>
</evidence>
<dbReference type="InterPro" id="IPR015943">
    <property type="entry name" value="WD40/YVTN_repeat-like_dom_sf"/>
</dbReference>
<organism evidence="4 5">
    <name type="scientific">Teichococcus aerophilus</name>
    <dbReference type="NCBI Taxonomy" id="1224513"/>
    <lineage>
        <taxon>Bacteria</taxon>
        <taxon>Pseudomonadati</taxon>
        <taxon>Pseudomonadota</taxon>
        <taxon>Alphaproteobacteria</taxon>
        <taxon>Acetobacterales</taxon>
        <taxon>Roseomonadaceae</taxon>
        <taxon>Roseomonas</taxon>
    </lineage>
</organism>
<dbReference type="InterPro" id="IPR011048">
    <property type="entry name" value="Haem_d1_sf"/>
</dbReference>
<evidence type="ECO:0000313" key="4">
    <source>
        <dbReference type="EMBL" id="MBC9207988.1"/>
    </source>
</evidence>
<feature type="domain" description="YNCE-like beta-propeller" evidence="3">
    <location>
        <begin position="187"/>
        <end position="327"/>
    </location>
</feature>
<protein>
    <submittedName>
        <fullName evidence="4">YncE family protein</fullName>
    </submittedName>
</protein>
<dbReference type="Proteomes" id="UP000626026">
    <property type="component" value="Unassembled WGS sequence"/>
</dbReference>
<dbReference type="InterPro" id="IPR051200">
    <property type="entry name" value="Host-pathogen_enzymatic-act"/>
</dbReference>
<dbReference type="Pfam" id="PF21783">
    <property type="entry name" value="YNCE"/>
    <property type="match status" value="1"/>
</dbReference>
<dbReference type="Gene3D" id="2.130.10.10">
    <property type="entry name" value="YVTN repeat-like/Quinoprotein amine dehydrogenase"/>
    <property type="match status" value="1"/>
</dbReference>
<keyword evidence="1 2" id="KW-0732">Signal</keyword>
<feature type="chain" id="PRO_5045321274" evidence="2">
    <location>
        <begin position="37"/>
        <end position="359"/>
    </location>
</feature>
<comment type="caution">
    <text evidence="4">The sequence shown here is derived from an EMBL/GenBank/DDBJ whole genome shotgun (WGS) entry which is preliminary data.</text>
</comment>
<dbReference type="SUPFAM" id="SSF51004">
    <property type="entry name" value="C-terminal (heme d1) domain of cytochrome cd1-nitrite reductase"/>
    <property type="match status" value="1"/>
</dbReference>
<feature type="signal peptide" evidence="2">
    <location>
        <begin position="1"/>
        <end position="36"/>
    </location>
</feature>
<evidence type="ECO:0000313" key="5">
    <source>
        <dbReference type="Proteomes" id="UP000626026"/>
    </source>
</evidence>
<accession>A0ABR7RNS1</accession>
<dbReference type="NCBIfam" id="TIGR02276">
    <property type="entry name" value="beta_rpt_yvtn"/>
    <property type="match status" value="1"/>
</dbReference>
<dbReference type="InterPro" id="IPR048433">
    <property type="entry name" value="YNCE-like_beta-prop"/>
</dbReference>
<reference evidence="4 5" key="1">
    <citation type="journal article" date="2013" name="Int. J. Syst. Evol. Microbiol.">
        <title>Roseomonas aerophila sp. nov., isolated from air.</title>
        <authorList>
            <person name="Kim S.J."/>
            <person name="Weon H.Y."/>
            <person name="Ahn J.H."/>
            <person name="Hong S.B."/>
            <person name="Seok S.J."/>
            <person name="Whang K.S."/>
            <person name="Kwon S.W."/>
        </authorList>
    </citation>
    <scope>NUCLEOTIDE SEQUENCE [LARGE SCALE GENOMIC DNA]</scope>
    <source>
        <strain evidence="4 5">NBRC 108923</strain>
    </source>
</reference>
<dbReference type="InterPro" id="IPR011964">
    <property type="entry name" value="YVTN_b-propeller_repeat"/>
</dbReference>
<evidence type="ECO:0000259" key="3">
    <source>
        <dbReference type="Pfam" id="PF21783"/>
    </source>
</evidence>
<keyword evidence="5" id="KW-1185">Reference proteome</keyword>
<name>A0ABR7RNS1_9PROT</name>
<evidence type="ECO:0000256" key="1">
    <source>
        <dbReference type="ARBA" id="ARBA00022729"/>
    </source>
</evidence>
<proteinExistence type="predicted"/>
<gene>
    <name evidence="4" type="ORF">IBL26_14175</name>
</gene>
<dbReference type="PANTHER" id="PTHR47197:SF3">
    <property type="entry name" value="DIHYDRO-HEME D1 DEHYDROGENASE"/>
    <property type="match status" value="1"/>
</dbReference>
<dbReference type="PANTHER" id="PTHR47197">
    <property type="entry name" value="PROTEIN NIRF"/>
    <property type="match status" value="1"/>
</dbReference>
<sequence>METLMHPTMLPALSRRHAFGLVAGLLCASRVSPAMAAATVGKSVRLVPPGGLYELVVSTTTGLLHVAAAGPRGATEASILGLDPQSLEVKSTLSLPEPAFGLAVNDRTGTLYTTNTRSGSVSAIDLKAGRVLTKIAHGEKAHVRQVLVDEEANRVYVSVPGFQGVQSQIWVIDGAKNEMLHVISDGLGEAMSGMTLDRAGNRLFAARLQTNEIIEVDLATRAVKRAFPSGGEGPINAAYDAAGKRLFVTNQKSGTLAVLDAGSGALVKSVETGAGALGVTLHPTNGTVLVANRGAGTVSVLDGAKLEVQASLATGSHPNTIAVDPRSGLAYVTNKARSAGRGQPPVDDPNGDTVSLIRF</sequence>